<dbReference type="SUPFAM" id="SSF50729">
    <property type="entry name" value="PH domain-like"/>
    <property type="match status" value="1"/>
</dbReference>
<evidence type="ECO:0000256" key="1">
    <source>
        <dbReference type="SAM" id="MobiDB-lite"/>
    </source>
</evidence>
<dbReference type="OrthoDB" id="2357150at2759"/>
<sequence>MQKSQNLQKSDPHPTNVNTEVSHTNEPTEMFPVNDLNLVVCGIATFAATVGYACSRKLTADPRPIALDSSDPFKSTIIIPREQGATDEPGASSVLDQSFEAPDQDKTVETGDKATPAIREVTSLKRKRAHDDDHAVDMTGYPHNLSSIYPPKKRSRTPSSESDSEGPVAEKPTSPSLAENDKPIDPATTHESTREESVEATLPPSTPEPSPRVITETFSTPSPVFGSSATISSPLPKSSLRHSQRAFTSSAFSAFSGSSSPFSKVTPASSTFGKPAWMAADISSSKNLNNEVSDSVFNDGEEAITAPSPNSHVLAAATMASNTTVEHVTGEENEDVEAELKGVKLFVKRGNKPFSDGMIGHVKLLSDKTTLHERLLFRREPLWQVSMNVRMQPAVRCTFDAEEHIIRLILKEAIIDQKKEDVPPADWDREVVIYALKPGRSCSKQDFKDFADTLVKSTGLQAKVD</sequence>
<feature type="compositionally biased region" description="Polar residues" evidence="1">
    <location>
        <begin position="1"/>
        <end position="27"/>
    </location>
</feature>
<dbReference type="Proteomes" id="UP000565441">
    <property type="component" value="Unassembled WGS sequence"/>
</dbReference>
<feature type="compositionally biased region" description="Basic and acidic residues" evidence="1">
    <location>
        <begin position="103"/>
        <end position="112"/>
    </location>
</feature>
<dbReference type="AlphaFoldDB" id="A0A8H5HA13"/>
<protein>
    <recommendedName>
        <fullName evidence="4">RanBD1 domain-containing protein</fullName>
    </recommendedName>
</protein>
<gene>
    <name evidence="2" type="ORF">D9615_006515</name>
</gene>
<comment type="caution">
    <text evidence="2">The sequence shown here is derived from an EMBL/GenBank/DDBJ whole genome shotgun (WGS) entry which is preliminary data.</text>
</comment>
<feature type="compositionally biased region" description="Polar residues" evidence="1">
    <location>
        <begin position="216"/>
        <end position="236"/>
    </location>
</feature>
<dbReference type="EMBL" id="JAACJP010000016">
    <property type="protein sequence ID" value="KAF5379439.1"/>
    <property type="molecule type" value="Genomic_DNA"/>
</dbReference>
<evidence type="ECO:0008006" key="4">
    <source>
        <dbReference type="Google" id="ProtNLM"/>
    </source>
</evidence>
<reference evidence="2 3" key="1">
    <citation type="journal article" date="2020" name="ISME J.">
        <title>Uncovering the hidden diversity of litter-decomposition mechanisms in mushroom-forming fungi.</title>
        <authorList>
            <person name="Floudas D."/>
            <person name="Bentzer J."/>
            <person name="Ahren D."/>
            <person name="Johansson T."/>
            <person name="Persson P."/>
            <person name="Tunlid A."/>
        </authorList>
    </citation>
    <scope>NUCLEOTIDE SEQUENCE [LARGE SCALE GENOMIC DNA]</scope>
    <source>
        <strain evidence="2 3">CBS 661.87</strain>
    </source>
</reference>
<dbReference type="InterPro" id="IPR011993">
    <property type="entry name" value="PH-like_dom_sf"/>
</dbReference>
<proteinExistence type="predicted"/>
<accession>A0A8H5HA13</accession>
<evidence type="ECO:0000313" key="3">
    <source>
        <dbReference type="Proteomes" id="UP000565441"/>
    </source>
</evidence>
<evidence type="ECO:0000313" key="2">
    <source>
        <dbReference type="EMBL" id="KAF5379439.1"/>
    </source>
</evidence>
<feature type="region of interest" description="Disordered" evidence="1">
    <location>
        <begin position="1"/>
        <end position="28"/>
    </location>
</feature>
<keyword evidence="3" id="KW-1185">Reference proteome</keyword>
<name>A0A8H5HA13_9AGAR</name>
<organism evidence="2 3">
    <name type="scientific">Tricholomella constricta</name>
    <dbReference type="NCBI Taxonomy" id="117010"/>
    <lineage>
        <taxon>Eukaryota</taxon>
        <taxon>Fungi</taxon>
        <taxon>Dikarya</taxon>
        <taxon>Basidiomycota</taxon>
        <taxon>Agaricomycotina</taxon>
        <taxon>Agaricomycetes</taxon>
        <taxon>Agaricomycetidae</taxon>
        <taxon>Agaricales</taxon>
        <taxon>Tricholomatineae</taxon>
        <taxon>Lyophyllaceae</taxon>
        <taxon>Tricholomella</taxon>
    </lineage>
</organism>
<dbReference type="Gene3D" id="2.30.29.30">
    <property type="entry name" value="Pleckstrin-homology domain (PH domain)/Phosphotyrosine-binding domain (PTB)"/>
    <property type="match status" value="1"/>
</dbReference>
<feature type="region of interest" description="Disordered" evidence="1">
    <location>
        <begin position="82"/>
        <end position="237"/>
    </location>
</feature>